<evidence type="ECO:0000313" key="2">
    <source>
        <dbReference type="EMBL" id="MRX75290.1"/>
    </source>
</evidence>
<proteinExistence type="predicted"/>
<dbReference type="InterPro" id="IPR011250">
    <property type="entry name" value="OMP/PagP_B-barrel"/>
</dbReference>
<sequence length="177" mass="19124">MFRISFIITAFILSASLTLKAQNTSGIDLGPEINLPSGNFSNLSGIGLGFSVKASFPVAKDFAISISGGYANFFGKRASVLRLADLTYVPLKAGLKYYLSETFYAEGQLGAGLALKDGQKTVVIWSPGIGNQFSLNNEDKLDFGIRYESWIGQNDKLISANRTNAKGFVGIRLAYVF</sequence>
<reference evidence="2 3" key="1">
    <citation type="submission" date="2019-11" db="EMBL/GenBank/DDBJ databases">
        <title>Pedobacter petrophilus genome.</title>
        <authorList>
            <person name="Feldbauer M.J."/>
            <person name="Newman J.D."/>
        </authorList>
    </citation>
    <scope>NUCLEOTIDE SEQUENCE [LARGE SCALE GENOMIC DNA]</scope>
    <source>
        <strain evidence="2 3">LMG 29686</strain>
    </source>
</reference>
<feature type="signal peptide" evidence="1">
    <location>
        <begin position="1"/>
        <end position="21"/>
    </location>
</feature>
<organism evidence="2 3">
    <name type="scientific">Pedobacter petrophilus</name>
    <dbReference type="NCBI Taxonomy" id="1908241"/>
    <lineage>
        <taxon>Bacteria</taxon>
        <taxon>Pseudomonadati</taxon>
        <taxon>Bacteroidota</taxon>
        <taxon>Sphingobacteriia</taxon>
        <taxon>Sphingobacteriales</taxon>
        <taxon>Sphingobacteriaceae</taxon>
        <taxon>Pedobacter</taxon>
    </lineage>
</organism>
<accession>A0A7K0FVN4</accession>
<protein>
    <recommendedName>
        <fullName evidence="4">Outer membrane beta-barrel protein</fullName>
    </recommendedName>
</protein>
<evidence type="ECO:0008006" key="4">
    <source>
        <dbReference type="Google" id="ProtNLM"/>
    </source>
</evidence>
<name>A0A7K0FVN4_9SPHI</name>
<dbReference type="EMBL" id="WKKH01000004">
    <property type="protein sequence ID" value="MRX75290.1"/>
    <property type="molecule type" value="Genomic_DNA"/>
</dbReference>
<gene>
    <name evidence="2" type="ORF">GJU39_04240</name>
</gene>
<dbReference type="SUPFAM" id="SSF56925">
    <property type="entry name" value="OMPA-like"/>
    <property type="match status" value="1"/>
</dbReference>
<evidence type="ECO:0000256" key="1">
    <source>
        <dbReference type="SAM" id="SignalP"/>
    </source>
</evidence>
<dbReference type="Proteomes" id="UP000487757">
    <property type="component" value="Unassembled WGS sequence"/>
</dbReference>
<evidence type="ECO:0000313" key="3">
    <source>
        <dbReference type="Proteomes" id="UP000487757"/>
    </source>
</evidence>
<keyword evidence="3" id="KW-1185">Reference proteome</keyword>
<keyword evidence="1" id="KW-0732">Signal</keyword>
<feature type="chain" id="PRO_5029852949" description="Outer membrane beta-barrel protein" evidence="1">
    <location>
        <begin position="22"/>
        <end position="177"/>
    </location>
</feature>
<dbReference type="RefSeq" id="WP_154279449.1">
    <property type="nucleotide sequence ID" value="NZ_JBHUJQ010000001.1"/>
</dbReference>
<dbReference type="OrthoDB" id="657299at2"/>
<comment type="caution">
    <text evidence="2">The sequence shown here is derived from an EMBL/GenBank/DDBJ whole genome shotgun (WGS) entry which is preliminary data.</text>
</comment>
<dbReference type="AlphaFoldDB" id="A0A7K0FVN4"/>